<comment type="caution">
    <text evidence="4">The sequence shown here is derived from an EMBL/GenBank/DDBJ whole genome shotgun (WGS) entry which is preliminary data.</text>
</comment>
<keyword evidence="3" id="KW-0460">Magnesium</keyword>
<dbReference type="PANTHER" id="PTHR16222:SF24">
    <property type="entry name" value="ADP-RIBOSYLHYDROLASE ARH3"/>
    <property type="match status" value="1"/>
</dbReference>
<gene>
    <name evidence="4" type="ORF">VU01_11445</name>
</gene>
<feature type="binding site" evidence="3">
    <location>
        <position position="49"/>
    </location>
    <ligand>
        <name>Mg(2+)</name>
        <dbReference type="ChEBI" id="CHEBI:18420"/>
        <label>1</label>
    </ligand>
</feature>
<dbReference type="InterPro" id="IPR050792">
    <property type="entry name" value="ADP-ribosylglycohydrolase"/>
</dbReference>
<feature type="binding site" evidence="3">
    <location>
        <position position="50"/>
    </location>
    <ligand>
        <name>Mg(2+)</name>
        <dbReference type="ChEBI" id="CHEBI:18420"/>
        <label>1</label>
    </ligand>
</feature>
<comment type="similarity">
    <text evidence="1">Belongs to the ADP-ribosylglycohydrolase family.</text>
</comment>
<accession>A0A444JEE4</accession>
<feature type="binding site" evidence="3">
    <location>
        <position position="258"/>
    </location>
    <ligand>
        <name>Mg(2+)</name>
        <dbReference type="ChEBI" id="CHEBI:18420"/>
        <label>1</label>
    </ligand>
</feature>
<dbReference type="InterPro" id="IPR036705">
    <property type="entry name" value="Ribosyl_crysJ1_sf"/>
</dbReference>
<dbReference type="PANTHER" id="PTHR16222">
    <property type="entry name" value="ADP-RIBOSYLGLYCOHYDROLASE"/>
    <property type="match status" value="1"/>
</dbReference>
<evidence type="ECO:0000256" key="1">
    <source>
        <dbReference type="ARBA" id="ARBA00010702"/>
    </source>
</evidence>
<dbReference type="Proteomes" id="UP000288892">
    <property type="component" value="Unassembled WGS sequence"/>
</dbReference>
<sequence length="307" mass="33804">MTDIHDRVRGAVLASALGDAFGAPYEGGVAERLLWAVLGGRSGKRRWTDDTQMSVDVIESLLACKKVEQNDLARRFARSYRWSRGYGPGAGKLLKRIRQGTSWQIANRTVYPNGSFGNGGAMRAAPIGFFYGAERERRLVRAVRDATVVTHAHPAGQDGAVVIALTAALVCQDCPVREILKRLRLHIQTVDLQNRLAVAERLLRAEHPVLPKQVASELGNGIRARDSCVTAFSIGLALREAPFVRLLKYIREVGGDTDTIGAMAGAVWGAACGYRQLPEDLLKRLEQRQFLEELACRFADAIVQEHF</sequence>
<evidence type="ECO:0000256" key="3">
    <source>
        <dbReference type="PIRSR" id="PIRSR605502-1"/>
    </source>
</evidence>
<protein>
    <submittedName>
        <fullName evidence="4">ADP-ribosylglycohydrolase</fullName>
    </submittedName>
</protein>
<keyword evidence="3" id="KW-0479">Metal-binding</keyword>
<dbReference type="SUPFAM" id="SSF101478">
    <property type="entry name" value="ADP-ribosylglycohydrolase"/>
    <property type="match status" value="1"/>
</dbReference>
<evidence type="ECO:0000313" key="4">
    <source>
        <dbReference type="EMBL" id="RWX51398.1"/>
    </source>
</evidence>
<organism evidence="4 5">
    <name type="scientific">Candidatus Electrothrix marina</name>
    <dbReference type="NCBI Taxonomy" id="1859130"/>
    <lineage>
        <taxon>Bacteria</taxon>
        <taxon>Pseudomonadati</taxon>
        <taxon>Thermodesulfobacteriota</taxon>
        <taxon>Desulfobulbia</taxon>
        <taxon>Desulfobulbales</taxon>
        <taxon>Desulfobulbaceae</taxon>
        <taxon>Candidatus Electrothrix</taxon>
    </lineage>
</organism>
<evidence type="ECO:0000256" key="2">
    <source>
        <dbReference type="ARBA" id="ARBA00022801"/>
    </source>
</evidence>
<comment type="cofactor">
    <cofactor evidence="3">
        <name>Mg(2+)</name>
        <dbReference type="ChEBI" id="CHEBI:18420"/>
    </cofactor>
    <text evidence="3">Binds 2 magnesium ions per subunit.</text>
</comment>
<feature type="binding site" evidence="3">
    <location>
        <position position="48"/>
    </location>
    <ligand>
        <name>Mg(2+)</name>
        <dbReference type="ChEBI" id="CHEBI:18420"/>
        <label>1</label>
    </ligand>
</feature>
<dbReference type="EMBL" id="MTKS01000144">
    <property type="protein sequence ID" value="RWX51398.1"/>
    <property type="molecule type" value="Genomic_DNA"/>
</dbReference>
<name>A0A444JEE4_9BACT</name>
<dbReference type="InterPro" id="IPR005502">
    <property type="entry name" value="Ribosyl_crysJ1"/>
</dbReference>
<dbReference type="AlphaFoldDB" id="A0A444JEE4"/>
<feature type="binding site" evidence="3">
    <location>
        <position position="259"/>
    </location>
    <ligand>
        <name>Mg(2+)</name>
        <dbReference type="ChEBI" id="CHEBI:18420"/>
        <label>1</label>
    </ligand>
</feature>
<reference evidence="4 5" key="1">
    <citation type="submission" date="2017-01" db="EMBL/GenBank/DDBJ databases">
        <title>The cable genome- insights into the physiology and evolution of filamentous bacteria capable of sulfide oxidation via long distance electron transfer.</title>
        <authorList>
            <person name="Schreiber L."/>
            <person name="Bjerg J.T."/>
            <person name="Boggild A."/>
            <person name="Van De Vossenberg J."/>
            <person name="Meysman F."/>
            <person name="Nielsen L.P."/>
            <person name="Schramm A."/>
            <person name="Kjeldsen K.U."/>
        </authorList>
    </citation>
    <scope>NUCLEOTIDE SEQUENCE [LARGE SCALE GENOMIC DNA]</scope>
    <source>
        <strain evidence="4">A5</strain>
    </source>
</reference>
<keyword evidence="2 4" id="KW-0378">Hydrolase</keyword>
<evidence type="ECO:0000313" key="5">
    <source>
        <dbReference type="Proteomes" id="UP000288892"/>
    </source>
</evidence>
<dbReference type="Gene3D" id="1.10.4080.10">
    <property type="entry name" value="ADP-ribosylation/Crystallin J1"/>
    <property type="match status" value="1"/>
</dbReference>
<dbReference type="GO" id="GO:0046872">
    <property type="term" value="F:metal ion binding"/>
    <property type="evidence" value="ECO:0007669"/>
    <property type="project" value="UniProtKB-KW"/>
</dbReference>
<dbReference type="GO" id="GO:0016787">
    <property type="term" value="F:hydrolase activity"/>
    <property type="evidence" value="ECO:0007669"/>
    <property type="project" value="UniProtKB-KW"/>
</dbReference>
<keyword evidence="5" id="KW-1185">Reference proteome</keyword>
<feature type="binding site" evidence="3">
    <location>
        <position position="256"/>
    </location>
    <ligand>
        <name>Mg(2+)</name>
        <dbReference type="ChEBI" id="CHEBI:18420"/>
        <label>1</label>
    </ligand>
</feature>
<proteinExistence type="inferred from homology"/>
<dbReference type="Pfam" id="PF03747">
    <property type="entry name" value="ADP_ribosyl_GH"/>
    <property type="match status" value="1"/>
</dbReference>